<protein>
    <recommendedName>
        <fullName evidence="3">DUF4276 family protein</fullName>
    </recommendedName>
</protein>
<dbReference type="Proteomes" id="UP000563426">
    <property type="component" value="Unassembled WGS sequence"/>
</dbReference>
<dbReference type="OrthoDB" id="5501775at2"/>
<gene>
    <name evidence="1" type="ORF">HMI49_41155</name>
</gene>
<dbReference type="EMBL" id="JABFJV010000519">
    <property type="protein sequence ID" value="NOK39593.1"/>
    <property type="molecule type" value="Genomic_DNA"/>
</dbReference>
<evidence type="ECO:0000313" key="2">
    <source>
        <dbReference type="Proteomes" id="UP000563426"/>
    </source>
</evidence>
<dbReference type="AlphaFoldDB" id="A0A3A8GXJ6"/>
<name>A0A3A8GXJ6_9BACT</name>
<evidence type="ECO:0000313" key="1">
    <source>
        <dbReference type="EMBL" id="NOK39593.1"/>
    </source>
</evidence>
<reference evidence="1 2" key="1">
    <citation type="submission" date="2020-05" db="EMBL/GenBank/DDBJ databases">
        <authorList>
            <person name="Whitworth D."/>
        </authorList>
    </citation>
    <scope>NUCLEOTIDE SEQUENCE [LARGE SCALE GENOMIC DNA]</scope>
    <source>
        <strain evidence="1 2">AB043B</strain>
    </source>
</reference>
<accession>A0A3A8GXJ6</accession>
<dbReference type="RefSeq" id="WP_120530469.1">
    <property type="nucleotide sequence ID" value="NZ_JABFJV010000519.1"/>
</dbReference>
<comment type="caution">
    <text evidence="1">The sequence shown here is derived from an EMBL/GenBank/DDBJ whole genome shotgun (WGS) entry which is preliminary data.</text>
</comment>
<evidence type="ECO:0008006" key="3">
    <source>
        <dbReference type="Google" id="ProtNLM"/>
    </source>
</evidence>
<organism evidence="1 2">
    <name type="scientific">Corallococcus exercitus</name>
    <dbReference type="NCBI Taxonomy" id="2316736"/>
    <lineage>
        <taxon>Bacteria</taxon>
        <taxon>Pseudomonadati</taxon>
        <taxon>Myxococcota</taxon>
        <taxon>Myxococcia</taxon>
        <taxon>Myxococcales</taxon>
        <taxon>Cystobacterineae</taxon>
        <taxon>Myxococcaceae</taxon>
        <taxon>Corallococcus</taxon>
    </lineage>
</organism>
<proteinExistence type="predicted"/>
<sequence>MLTVAIASEFHAYDGEIYRYLLERVLGTPVQAWKSEIEFNGCKHVRKQAGLYLNTAAQQGVRHALVAIDNDGGSTRGLAHHPAHDTEQECASPDGCRVCWLHSTLPTSWREDPYRSCVVVPIQTLETWLLIAKGHAFTEPSPEQRYNRQVLKKDCYGKPQPSSQVMKGIALDWLQHPEAITRLSSRPSFQAFVDQVKRW</sequence>
<keyword evidence="2" id="KW-1185">Reference proteome</keyword>